<keyword evidence="6" id="KW-0325">Glycoprotein</keyword>
<dbReference type="InterPro" id="IPR009003">
    <property type="entry name" value="Peptidase_S1_PA"/>
</dbReference>
<dbReference type="Pfam" id="PF00089">
    <property type="entry name" value="Trypsin"/>
    <property type="match status" value="1"/>
</dbReference>
<dbReference type="SUPFAM" id="SSF50494">
    <property type="entry name" value="Trypsin-like serine proteases"/>
    <property type="match status" value="1"/>
</dbReference>
<dbReference type="AlphaFoldDB" id="A0A225WVT8"/>
<keyword evidence="2" id="KW-0964">Secreted</keyword>
<dbReference type="OrthoDB" id="122635at2759"/>
<dbReference type="GO" id="GO:0004252">
    <property type="term" value="F:serine-type endopeptidase activity"/>
    <property type="evidence" value="ECO:0007669"/>
    <property type="project" value="InterPro"/>
</dbReference>
<reference evidence="10" key="1">
    <citation type="submission" date="2017-03" db="EMBL/GenBank/DDBJ databases">
        <title>Phytopthora megakarya and P. palmivora, two closely related causual agents of cacao black pod achieved similar genome size and gene model numbers by different mechanisms.</title>
        <authorList>
            <person name="Ali S."/>
            <person name="Shao J."/>
            <person name="Larry D.J."/>
            <person name="Kronmiller B."/>
            <person name="Shen D."/>
            <person name="Strem M.D."/>
            <person name="Melnick R.L."/>
            <person name="Guiltinan M.J."/>
            <person name="Tyler B.M."/>
            <person name="Meinhardt L.W."/>
            <person name="Bailey B.A."/>
        </authorList>
    </citation>
    <scope>NUCLEOTIDE SEQUENCE [LARGE SCALE GENOMIC DNA]</scope>
    <source>
        <strain evidence="10">zdho120</strain>
    </source>
</reference>
<dbReference type="Proteomes" id="UP000198211">
    <property type="component" value="Unassembled WGS sequence"/>
</dbReference>
<dbReference type="GO" id="GO:0005576">
    <property type="term" value="C:extracellular region"/>
    <property type="evidence" value="ECO:0007669"/>
    <property type="project" value="UniProtKB-SubCell"/>
</dbReference>
<organism evidence="9 10">
    <name type="scientific">Phytophthora megakarya</name>
    <dbReference type="NCBI Taxonomy" id="4795"/>
    <lineage>
        <taxon>Eukaryota</taxon>
        <taxon>Sar</taxon>
        <taxon>Stramenopiles</taxon>
        <taxon>Oomycota</taxon>
        <taxon>Peronosporomycetes</taxon>
        <taxon>Peronosporales</taxon>
        <taxon>Peronosporaceae</taxon>
        <taxon>Phytophthora</taxon>
    </lineage>
</organism>
<dbReference type="GO" id="GO:0006508">
    <property type="term" value="P:proteolysis"/>
    <property type="evidence" value="ECO:0007669"/>
    <property type="project" value="UniProtKB-KW"/>
</dbReference>
<evidence type="ECO:0000256" key="3">
    <source>
        <dbReference type="ARBA" id="ARBA00022729"/>
    </source>
</evidence>
<evidence type="ECO:0000256" key="6">
    <source>
        <dbReference type="ARBA" id="ARBA00023180"/>
    </source>
</evidence>
<keyword evidence="3 7" id="KW-0732">Signal</keyword>
<evidence type="ECO:0000256" key="5">
    <source>
        <dbReference type="ARBA" id="ARBA00023157"/>
    </source>
</evidence>
<dbReference type="PANTHER" id="PTHR24276">
    <property type="entry name" value="POLYSERASE-RELATED"/>
    <property type="match status" value="1"/>
</dbReference>
<keyword evidence="9" id="KW-0645">Protease</keyword>
<evidence type="ECO:0000313" key="9">
    <source>
        <dbReference type="EMBL" id="OWZ21824.1"/>
    </source>
</evidence>
<keyword evidence="9" id="KW-0378">Hydrolase</keyword>
<evidence type="ECO:0000313" key="10">
    <source>
        <dbReference type="Proteomes" id="UP000198211"/>
    </source>
</evidence>
<keyword evidence="10" id="KW-1185">Reference proteome</keyword>
<proteinExistence type="predicted"/>
<evidence type="ECO:0000256" key="4">
    <source>
        <dbReference type="ARBA" id="ARBA00023026"/>
    </source>
</evidence>
<comment type="caution">
    <text evidence="9">The sequence shown here is derived from an EMBL/GenBank/DDBJ whole genome shotgun (WGS) entry which is preliminary data.</text>
</comment>
<keyword evidence="5" id="KW-1015">Disulfide bond</keyword>
<protein>
    <submittedName>
        <fullName evidence="9">Serine protease trypsin-like protein</fullName>
    </submittedName>
</protein>
<feature type="signal peptide" evidence="7">
    <location>
        <begin position="1"/>
        <end position="19"/>
    </location>
</feature>
<dbReference type="PANTHER" id="PTHR24276:SF98">
    <property type="entry name" value="FI18310P1-RELATED"/>
    <property type="match status" value="1"/>
</dbReference>
<feature type="domain" description="Peptidase S1" evidence="8">
    <location>
        <begin position="23"/>
        <end position="77"/>
    </location>
</feature>
<accession>A0A225WVT8</accession>
<dbReference type="InterPro" id="IPR050430">
    <property type="entry name" value="Peptidase_S1"/>
</dbReference>
<evidence type="ECO:0000256" key="2">
    <source>
        <dbReference type="ARBA" id="ARBA00022525"/>
    </source>
</evidence>
<evidence type="ECO:0000256" key="7">
    <source>
        <dbReference type="SAM" id="SignalP"/>
    </source>
</evidence>
<feature type="chain" id="PRO_5012398088" evidence="7">
    <location>
        <begin position="20"/>
        <end position="84"/>
    </location>
</feature>
<dbReference type="Gene3D" id="2.40.10.10">
    <property type="entry name" value="Trypsin-like serine proteases"/>
    <property type="match status" value="1"/>
</dbReference>
<evidence type="ECO:0000256" key="1">
    <source>
        <dbReference type="ARBA" id="ARBA00004613"/>
    </source>
</evidence>
<dbReference type="EMBL" id="NBNE01000186">
    <property type="protein sequence ID" value="OWZ21824.1"/>
    <property type="molecule type" value="Genomic_DNA"/>
</dbReference>
<gene>
    <name evidence="9" type="ORF">PHMEG_0003576</name>
</gene>
<evidence type="ECO:0000259" key="8">
    <source>
        <dbReference type="Pfam" id="PF00089"/>
    </source>
</evidence>
<keyword evidence="4" id="KW-0843">Virulence</keyword>
<dbReference type="InterPro" id="IPR043504">
    <property type="entry name" value="Peptidase_S1_PA_chymotrypsin"/>
</dbReference>
<dbReference type="STRING" id="4795.A0A225WVT8"/>
<name>A0A225WVT8_9STRA</name>
<dbReference type="InterPro" id="IPR001254">
    <property type="entry name" value="Trypsin_dom"/>
</dbReference>
<comment type="subcellular location">
    <subcellularLocation>
        <location evidence="1">Secreted</location>
    </subcellularLocation>
</comment>
<sequence>MKIVQMWLLASTLVAFVGQRNHIYGGWDADIDNFPFVTGIRANGSESENFCGGTLIAPQYALTAARCLEWYLYDVHVFLRSRLI</sequence>